<dbReference type="OrthoDB" id="372836at2157"/>
<reference evidence="1 2" key="1">
    <citation type="journal article" date="2014" name="PLoS ONE">
        <title>Genome Sequence of Candidatus Nitrososphaera evergladensis from Group I.1b Enriched from Everglades Soil Reveals Novel Genomic Features of the Ammonia-Oxidizing Archaea.</title>
        <authorList>
            <person name="Zhalnina K.V."/>
            <person name="Dias R."/>
            <person name="Leonard M.T."/>
            <person name="Dorr de Quadros P."/>
            <person name="Camargo F.A."/>
            <person name="Drew J.C."/>
            <person name="Farmerie W.G."/>
            <person name="Daroub S.H."/>
            <person name="Triplett E.W."/>
        </authorList>
    </citation>
    <scope>NUCLEOTIDE SEQUENCE [LARGE SCALE GENOMIC DNA]</scope>
    <source>
        <strain evidence="1 2">SR1</strain>
    </source>
</reference>
<dbReference type="STRING" id="1459636.NTE_00012"/>
<sequence length="79" mass="9354">MPASFVYGQVALEFQVESNRKAKAIVRYRYYAQENRVEYVSIDYTDPKLKEKVEGDPAMREKINEYVRRMLSKRNEGLS</sequence>
<evidence type="ECO:0000313" key="1">
    <source>
        <dbReference type="EMBL" id="AIF82096.1"/>
    </source>
</evidence>
<dbReference type="GeneID" id="41595966"/>
<dbReference type="EMBL" id="CP007174">
    <property type="protein sequence ID" value="AIF82096.1"/>
    <property type="molecule type" value="Genomic_DNA"/>
</dbReference>
<protein>
    <submittedName>
        <fullName evidence="1">Uncharacterized protein</fullName>
    </submittedName>
</protein>
<evidence type="ECO:0000313" key="2">
    <source>
        <dbReference type="Proteomes" id="UP000028194"/>
    </source>
</evidence>
<proteinExistence type="predicted"/>
<name>A0A075MKX7_9ARCH</name>
<organism evidence="1 2">
    <name type="scientific">Candidatus Nitrososphaera evergladensis SR1</name>
    <dbReference type="NCBI Taxonomy" id="1459636"/>
    <lineage>
        <taxon>Archaea</taxon>
        <taxon>Nitrososphaerota</taxon>
        <taxon>Nitrososphaeria</taxon>
        <taxon>Nitrososphaerales</taxon>
        <taxon>Nitrososphaeraceae</taxon>
        <taxon>Nitrososphaera</taxon>
    </lineage>
</organism>
<keyword evidence="2" id="KW-1185">Reference proteome</keyword>
<dbReference type="HOGENOM" id="CLU_2597870_0_0_2"/>
<dbReference type="RefSeq" id="WP_148699167.1">
    <property type="nucleotide sequence ID" value="NZ_CP007174.1"/>
</dbReference>
<dbReference type="KEGG" id="nev:NTE_00012"/>
<dbReference type="Proteomes" id="UP000028194">
    <property type="component" value="Chromosome"/>
</dbReference>
<accession>A0A075MKX7</accession>
<gene>
    <name evidence="1" type="ORF">NTE_00012</name>
</gene>
<dbReference type="AlphaFoldDB" id="A0A075MKX7"/>